<evidence type="ECO:0000313" key="2">
    <source>
        <dbReference type="EMBL" id="CAD9759994.1"/>
    </source>
</evidence>
<dbReference type="EMBL" id="HBHP01012788">
    <property type="protein sequence ID" value="CAD9759998.1"/>
    <property type="molecule type" value="Transcribed_RNA"/>
</dbReference>
<organism evidence="4">
    <name type="scientific">Lotharella oceanica</name>
    <dbReference type="NCBI Taxonomy" id="641309"/>
    <lineage>
        <taxon>Eukaryota</taxon>
        <taxon>Sar</taxon>
        <taxon>Rhizaria</taxon>
        <taxon>Cercozoa</taxon>
        <taxon>Chlorarachniophyceae</taxon>
        <taxon>Lotharella</taxon>
    </lineage>
</organism>
<evidence type="ECO:0000313" key="4">
    <source>
        <dbReference type="EMBL" id="CAD9759998.1"/>
    </source>
</evidence>
<dbReference type="EMBL" id="HBHP01012786">
    <property type="protein sequence ID" value="CAD9759994.1"/>
    <property type="molecule type" value="Transcribed_RNA"/>
</dbReference>
<accession>A0A7S2TP47</accession>
<gene>
    <name evidence="1" type="ORF">LSP00402_LOCUS7938</name>
    <name evidence="2" type="ORF">LSP00402_LOCUS7939</name>
    <name evidence="3" type="ORF">LSP00402_LOCUS7940</name>
    <name evidence="4" type="ORF">LSP00402_LOCUS7941</name>
</gene>
<evidence type="ECO:0000313" key="1">
    <source>
        <dbReference type="EMBL" id="CAD9759992.1"/>
    </source>
</evidence>
<dbReference type="EMBL" id="HBHP01012787">
    <property type="protein sequence ID" value="CAD9759996.1"/>
    <property type="molecule type" value="Transcribed_RNA"/>
</dbReference>
<evidence type="ECO:0000313" key="3">
    <source>
        <dbReference type="EMBL" id="CAD9759996.1"/>
    </source>
</evidence>
<sequence>MTAYTRASFNSVMCDLAMSETGLAWAAAPRPDVRTRAYVGACYACLAACAFHYAPISTGYRIPADNASQLVALHHGGDVHVVCLSQQSGGQLCLHACVRGVLARYV</sequence>
<proteinExistence type="predicted"/>
<reference evidence="4" key="1">
    <citation type="submission" date="2021-01" db="EMBL/GenBank/DDBJ databases">
        <authorList>
            <person name="Corre E."/>
            <person name="Pelletier E."/>
            <person name="Niang G."/>
            <person name="Scheremetjew M."/>
            <person name="Finn R."/>
            <person name="Kale V."/>
            <person name="Holt S."/>
            <person name="Cochrane G."/>
            <person name="Meng A."/>
            <person name="Brown T."/>
            <person name="Cohen L."/>
        </authorList>
    </citation>
    <scope>NUCLEOTIDE SEQUENCE</scope>
    <source>
        <strain evidence="4">CCMP622</strain>
    </source>
</reference>
<dbReference type="EMBL" id="HBHP01012785">
    <property type="protein sequence ID" value="CAD9759992.1"/>
    <property type="molecule type" value="Transcribed_RNA"/>
</dbReference>
<name>A0A7S2TP47_9EUKA</name>
<dbReference type="AlphaFoldDB" id="A0A7S2TP47"/>
<protein>
    <submittedName>
        <fullName evidence="4">Uncharacterized protein</fullName>
    </submittedName>
</protein>